<reference evidence="10" key="2">
    <citation type="submission" date="2018-02" db="UniProtKB">
        <authorList>
            <consortium name="EnsemblPlants"/>
        </authorList>
    </citation>
    <scope>IDENTIFICATION</scope>
    <source>
        <strain evidence="10">Williams 82</strain>
    </source>
</reference>
<evidence type="ECO:0000256" key="8">
    <source>
        <dbReference type="ARBA" id="ARBA00048679"/>
    </source>
</evidence>
<keyword evidence="6" id="KW-0067">ATP-binding</keyword>
<dbReference type="EnsemblPlants" id="KRH30150">
    <property type="protein sequence ID" value="KRH30150"/>
    <property type="gene ID" value="GLYMA_11G162800"/>
</dbReference>
<dbReference type="GO" id="GO:0004674">
    <property type="term" value="F:protein serine/threonine kinase activity"/>
    <property type="evidence" value="ECO:0000318"/>
    <property type="project" value="GO_Central"/>
</dbReference>
<comment type="catalytic activity">
    <reaction evidence="7">
        <text>L-threonyl-[protein] + ATP = O-phospho-L-threonyl-[protein] + ADP + H(+)</text>
        <dbReference type="Rhea" id="RHEA:46608"/>
        <dbReference type="Rhea" id="RHEA-COMP:11060"/>
        <dbReference type="Rhea" id="RHEA-COMP:11605"/>
        <dbReference type="ChEBI" id="CHEBI:15378"/>
        <dbReference type="ChEBI" id="CHEBI:30013"/>
        <dbReference type="ChEBI" id="CHEBI:30616"/>
        <dbReference type="ChEBI" id="CHEBI:61977"/>
        <dbReference type="ChEBI" id="CHEBI:456216"/>
        <dbReference type="EC" id="2.7.11.1"/>
    </reaction>
</comment>
<dbReference type="GO" id="GO:0005634">
    <property type="term" value="C:nucleus"/>
    <property type="evidence" value="ECO:0000318"/>
    <property type="project" value="GO_Central"/>
</dbReference>
<reference evidence="9" key="3">
    <citation type="submission" date="2018-07" db="EMBL/GenBank/DDBJ databases">
        <title>WGS assembly of Glycine max.</title>
        <authorList>
            <person name="Schmutz J."/>
            <person name="Cannon S."/>
            <person name="Schlueter J."/>
            <person name="Ma J."/>
            <person name="Mitros T."/>
            <person name="Nelson W."/>
            <person name="Hyten D."/>
            <person name="Song Q."/>
            <person name="Thelen J."/>
            <person name="Cheng J."/>
            <person name="Xu D."/>
            <person name="Hellsten U."/>
            <person name="May G."/>
            <person name="Yu Y."/>
            <person name="Sakurai T."/>
            <person name="Umezawa T."/>
            <person name="Bhattacharyya M."/>
            <person name="Sandhu D."/>
            <person name="Valliyodan B."/>
            <person name="Lindquist E."/>
            <person name="Peto M."/>
            <person name="Grant D."/>
            <person name="Shu S."/>
            <person name="Goodstein D."/>
            <person name="Barry K."/>
            <person name="Futrell-Griggs M."/>
            <person name="Abernathy B."/>
            <person name="Du J."/>
            <person name="Tian Z."/>
            <person name="Zhu L."/>
            <person name="Gill N."/>
            <person name="Joshi T."/>
            <person name="Libault M."/>
            <person name="Sethuraman A."/>
            <person name="Zhang X."/>
            <person name="Shinozaki K."/>
            <person name="Nguyen H."/>
            <person name="Wing R."/>
            <person name="Cregan P."/>
            <person name="Specht J."/>
            <person name="Grimwood J."/>
            <person name="Rokhsar D."/>
            <person name="Stacey G."/>
            <person name="Shoemaker R."/>
            <person name="Jackson S."/>
        </authorList>
    </citation>
    <scope>NUCLEOTIDE SEQUENCE</scope>
    <source>
        <tissue evidence="9">Callus</tissue>
    </source>
</reference>
<evidence type="ECO:0000256" key="7">
    <source>
        <dbReference type="ARBA" id="ARBA00047899"/>
    </source>
</evidence>
<sequence length="141" mass="15895">MLNIRKIEADKFCSSKELGSNLTKNIPKSYSLYFSIEPSIVDFYIIGSLQKKIYLEGILLWMLHDGGLIHGDLTTSNMLSKSHTKQLVLIDFGLSFTSTLPKDKPVHLYVVERALISMHSSCGNVKTKEMKTGFCFSVMKI</sequence>
<gene>
    <name evidence="9" type="ORF">GLYMA_11G162800</name>
</gene>
<dbReference type="GO" id="GO:0070525">
    <property type="term" value="P:tRNA threonylcarbamoyladenosine metabolic process"/>
    <property type="evidence" value="ECO:0000318"/>
    <property type="project" value="GO_Central"/>
</dbReference>
<dbReference type="GO" id="GO:0000408">
    <property type="term" value="C:EKC/KEOPS complex"/>
    <property type="evidence" value="ECO:0000318"/>
    <property type="project" value="GO_Central"/>
</dbReference>
<accession>A0A0R0HHZ3</accession>
<evidence type="ECO:0000256" key="3">
    <source>
        <dbReference type="ARBA" id="ARBA00022679"/>
    </source>
</evidence>
<organism evidence="9">
    <name type="scientific">Glycine max</name>
    <name type="common">Soybean</name>
    <name type="synonym">Glycine hispida</name>
    <dbReference type="NCBI Taxonomy" id="3847"/>
    <lineage>
        <taxon>Eukaryota</taxon>
        <taxon>Viridiplantae</taxon>
        <taxon>Streptophyta</taxon>
        <taxon>Embryophyta</taxon>
        <taxon>Tracheophyta</taxon>
        <taxon>Spermatophyta</taxon>
        <taxon>Magnoliopsida</taxon>
        <taxon>eudicotyledons</taxon>
        <taxon>Gunneridae</taxon>
        <taxon>Pentapetalae</taxon>
        <taxon>rosids</taxon>
        <taxon>fabids</taxon>
        <taxon>Fabales</taxon>
        <taxon>Fabaceae</taxon>
        <taxon>Papilionoideae</taxon>
        <taxon>50 kb inversion clade</taxon>
        <taxon>NPAAA clade</taxon>
        <taxon>indigoferoid/millettioid clade</taxon>
        <taxon>Phaseoleae</taxon>
        <taxon>Glycine</taxon>
        <taxon>Glycine subgen. Soja</taxon>
    </lineage>
</organism>
<dbReference type="EMBL" id="CM000844">
    <property type="protein sequence ID" value="KRH30150.1"/>
    <property type="molecule type" value="Genomic_DNA"/>
</dbReference>
<dbReference type="PANTHER" id="PTHR12209:SF0">
    <property type="entry name" value="EKC_KEOPS COMPLEX SUBUNIT TP53RK"/>
    <property type="match status" value="1"/>
</dbReference>
<keyword evidence="5" id="KW-0418">Kinase</keyword>
<dbReference type="GO" id="GO:0005829">
    <property type="term" value="C:cytosol"/>
    <property type="evidence" value="ECO:0000318"/>
    <property type="project" value="GO_Central"/>
</dbReference>
<evidence type="ECO:0000256" key="6">
    <source>
        <dbReference type="ARBA" id="ARBA00022840"/>
    </source>
</evidence>
<protein>
    <recommendedName>
        <fullName evidence="2">non-specific serine/threonine protein kinase</fullName>
        <ecNumber evidence="2">2.7.11.1</ecNumber>
    </recommendedName>
</protein>
<dbReference type="STRING" id="3847.A0A0R0HHZ3"/>
<dbReference type="EC" id="2.7.11.1" evidence="2"/>
<evidence type="ECO:0000256" key="1">
    <source>
        <dbReference type="ARBA" id="ARBA00010630"/>
    </source>
</evidence>
<evidence type="ECO:0000313" key="9">
    <source>
        <dbReference type="EMBL" id="KRH30150.1"/>
    </source>
</evidence>
<dbReference type="Gene3D" id="1.10.510.10">
    <property type="entry name" value="Transferase(Phosphotransferase) domain 1"/>
    <property type="match status" value="1"/>
</dbReference>
<name>A0A0R0HHZ3_SOYBN</name>
<dbReference type="SUPFAM" id="SSF56112">
    <property type="entry name" value="Protein kinase-like (PK-like)"/>
    <property type="match status" value="1"/>
</dbReference>
<evidence type="ECO:0000256" key="2">
    <source>
        <dbReference type="ARBA" id="ARBA00012513"/>
    </source>
</evidence>
<keyword evidence="4" id="KW-0547">Nucleotide-binding</keyword>
<dbReference type="AlphaFoldDB" id="A0A0R0HHZ3"/>
<comment type="similarity">
    <text evidence="1">Belongs to the protein kinase superfamily. BUD32 family.</text>
</comment>
<proteinExistence type="inferred from homology"/>
<evidence type="ECO:0000313" key="10">
    <source>
        <dbReference type="EnsemblPlants" id="KRH30150"/>
    </source>
</evidence>
<dbReference type="GO" id="GO:0005524">
    <property type="term" value="F:ATP binding"/>
    <property type="evidence" value="ECO:0007669"/>
    <property type="project" value="UniProtKB-KW"/>
</dbReference>
<reference evidence="9 10" key="1">
    <citation type="journal article" date="2010" name="Nature">
        <title>Genome sequence of the palaeopolyploid soybean.</title>
        <authorList>
            <person name="Schmutz J."/>
            <person name="Cannon S.B."/>
            <person name="Schlueter J."/>
            <person name="Ma J."/>
            <person name="Mitros T."/>
            <person name="Nelson W."/>
            <person name="Hyten D.L."/>
            <person name="Song Q."/>
            <person name="Thelen J.J."/>
            <person name="Cheng J."/>
            <person name="Xu D."/>
            <person name="Hellsten U."/>
            <person name="May G.D."/>
            <person name="Yu Y."/>
            <person name="Sakurai T."/>
            <person name="Umezawa T."/>
            <person name="Bhattacharyya M.K."/>
            <person name="Sandhu D."/>
            <person name="Valliyodan B."/>
            <person name="Lindquist E."/>
            <person name="Peto M."/>
            <person name="Grant D."/>
            <person name="Shu S."/>
            <person name="Goodstein D."/>
            <person name="Barry K."/>
            <person name="Futrell-Griggs M."/>
            <person name="Abernathy B."/>
            <person name="Du J."/>
            <person name="Tian Z."/>
            <person name="Zhu L."/>
            <person name="Gill N."/>
            <person name="Joshi T."/>
            <person name="Libault M."/>
            <person name="Sethuraman A."/>
            <person name="Zhang X.-C."/>
            <person name="Shinozaki K."/>
            <person name="Nguyen H.T."/>
            <person name="Wing R.A."/>
            <person name="Cregan P."/>
            <person name="Specht J."/>
            <person name="Grimwood J."/>
            <person name="Rokhsar D."/>
            <person name="Stacey G."/>
            <person name="Shoemaker R.C."/>
            <person name="Jackson S.A."/>
        </authorList>
    </citation>
    <scope>NUCLEOTIDE SEQUENCE</scope>
    <source>
        <strain evidence="10">cv. Williams 82</strain>
        <tissue evidence="9">Callus</tissue>
    </source>
</reference>
<evidence type="ECO:0000313" key="11">
    <source>
        <dbReference type="Proteomes" id="UP000008827"/>
    </source>
</evidence>
<comment type="catalytic activity">
    <reaction evidence="8">
        <text>L-seryl-[protein] + ATP = O-phospho-L-seryl-[protein] + ADP + H(+)</text>
        <dbReference type="Rhea" id="RHEA:17989"/>
        <dbReference type="Rhea" id="RHEA-COMP:9863"/>
        <dbReference type="Rhea" id="RHEA-COMP:11604"/>
        <dbReference type="ChEBI" id="CHEBI:15378"/>
        <dbReference type="ChEBI" id="CHEBI:29999"/>
        <dbReference type="ChEBI" id="CHEBI:30616"/>
        <dbReference type="ChEBI" id="CHEBI:83421"/>
        <dbReference type="ChEBI" id="CHEBI:456216"/>
        <dbReference type="EC" id="2.7.11.1"/>
    </reaction>
</comment>
<dbReference type="Proteomes" id="UP000008827">
    <property type="component" value="Chromosome 11"/>
</dbReference>
<dbReference type="PANTHER" id="PTHR12209">
    <property type="entry name" value="NON-SPECIFIC SERINE/THREONINE PROTEIN KINASE"/>
    <property type="match status" value="1"/>
</dbReference>
<dbReference type="InParanoid" id="A0A0R0HHZ3"/>
<dbReference type="Gramene" id="KRH30150">
    <property type="protein sequence ID" value="KRH30150"/>
    <property type="gene ID" value="GLYMA_11G162800"/>
</dbReference>
<evidence type="ECO:0000256" key="4">
    <source>
        <dbReference type="ARBA" id="ARBA00022741"/>
    </source>
</evidence>
<dbReference type="InterPro" id="IPR011009">
    <property type="entry name" value="Kinase-like_dom_sf"/>
</dbReference>
<keyword evidence="11" id="KW-1185">Reference proteome</keyword>
<keyword evidence="3" id="KW-0808">Transferase</keyword>
<evidence type="ECO:0000256" key="5">
    <source>
        <dbReference type="ARBA" id="ARBA00022777"/>
    </source>
</evidence>